<protein>
    <submittedName>
        <fullName evidence="3">Uncharacterized protein</fullName>
    </submittedName>
</protein>
<feature type="region of interest" description="Disordered" evidence="1">
    <location>
        <begin position="35"/>
        <end position="123"/>
    </location>
</feature>
<keyword evidence="4" id="KW-1185">Reference proteome</keyword>
<evidence type="ECO:0000313" key="3">
    <source>
        <dbReference type="EMBL" id="CAK4023558.1"/>
    </source>
</evidence>
<dbReference type="AlphaFoldDB" id="A0AAI8YZK9"/>
<feature type="signal peptide" evidence="2">
    <location>
        <begin position="1"/>
        <end position="20"/>
    </location>
</feature>
<evidence type="ECO:0000313" key="4">
    <source>
        <dbReference type="Proteomes" id="UP001296104"/>
    </source>
</evidence>
<keyword evidence="2" id="KW-0732">Signal</keyword>
<accession>A0AAI8YZK9</accession>
<evidence type="ECO:0000256" key="2">
    <source>
        <dbReference type="SAM" id="SignalP"/>
    </source>
</evidence>
<feature type="chain" id="PRO_5042576457" evidence="2">
    <location>
        <begin position="21"/>
        <end position="123"/>
    </location>
</feature>
<dbReference type="Proteomes" id="UP001296104">
    <property type="component" value="Unassembled WGS sequence"/>
</dbReference>
<name>A0AAI8YZK9_9PEZI</name>
<dbReference type="EMBL" id="CAVMBE010000028">
    <property type="protein sequence ID" value="CAK4023558.1"/>
    <property type="molecule type" value="Genomic_DNA"/>
</dbReference>
<evidence type="ECO:0000256" key="1">
    <source>
        <dbReference type="SAM" id="MobiDB-lite"/>
    </source>
</evidence>
<reference evidence="3" key="1">
    <citation type="submission" date="2023-11" db="EMBL/GenBank/DDBJ databases">
        <authorList>
            <person name="Alioto T."/>
            <person name="Alioto T."/>
            <person name="Gomez Garrido J."/>
        </authorList>
    </citation>
    <scope>NUCLEOTIDE SEQUENCE</scope>
</reference>
<organism evidence="3 4">
    <name type="scientific">Lecanosticta acicola</name>
    <dbReference type="NCBI Taxonomy" id="111012"/>
    <lineage>
        <taxon>Eukaryota</taxon>
        <taxon>Fungi</taxon>
        <taxon>Dikarya</taxon>
        <taxon>Ascomycota</taxon>
        <taxon>Pezizomycotina</taxon>
        <taxon>Dothideomycetes</taxon>
        <taxon>Dothideomycetidae</taxon>
        <taxon>Mycosphaerellales</taxon>
        <taxon>Mycosphaerellaceae</taxon>
        <taxon>Lecanosticta</taxon>
    </lineage>
</organism>
<comment type="caution">
    <text evidence="3">The sequence shown here is derived from an EMBL/GenBank/DDBJ whole genome shotgun (WGS) entry which is preliminary data.</text>
</comment>
<proteinExistence type="predicted"/>
<sequence length="123" mass="13212">MMKTSFLLAVFLTYLHSALALPQQAAAYPLTYYNDENPTTEEVHHDPLHPGVPIAPGSGGVRFSPYQDRDQDQGLQPVHVPISPASGGVRPPPDSNQNLQLVHIPINPASGGVRLSPNQEGAE</sequence>
<gene>
    <name evidence="3" type="ORF">LECACI_7A004876</name>
</gene>